<dbReference type="RefSeq" id="WP_013470112.1">
    <property type="nucleotide sequence ID" value="NC_014810.2"/>
</dbReference>
<dbReference type="Proteomes" id="UP000007934">
    <property type="component" value="Chromosome"/>
</dbReference>
<protein>
    <submittedName>
        <fullName evidence="1">Uncharacterized protein</fullName>
    </submittedName>
</protein>
<dbReference type="STRING" id="936155.HFELIS_16230"/>
<proteinExistence type="predicted"/>
<dbReference type="HOGENOM" id="CLU_2464776_0_0_7"/>
<dbReference type="KEGG" id="hfe:HFELIS_16230"/>
<sequence>MGFSMCCEDDLYEVFLKFKKGQPIEIEDKPLIERMLHYYKPEILPTKEQLEILKIWDPELRASKHHKKRACLSPKGSSSPHEIQNCFI</sequence>
<name>E7ABK2_HELFC</name>
<dbReference type="EMBL" id="FQ670179">
    <property type="protein sequence ID" value="CBY83707.1"/>
    <property type="molecule type" value="Genomic_DNA"/>
</dbReference>
<reference evidence="1 2" key="1">
    <citation type="journal article" date="2011" name="Genome Biol. Evol.">
        <title>Comparative whole genome sequence analysis of the carcinogenic bacterial model pathogen Helicobacter felis.</title>
        <authorList>
            <person name="Arnold I.C."/>
            <person name="Zigova Z."/>
            <person name="Holden M."/>
            <person name="Lawley T.D."/>
            <person name="Rad R."/>
            <person name="Dougan G."/>
            <person name="Falkow S."/>
            <person name="Bentley S.D."/>
            <person name="Muller A."/>
        </authorList>
    </citation>
    <scope>NUCLEOTIDE SEQUENCE [LARGE SCALE GENOMIC DNA]</scope>
    <source>
        <strain evidence="2">ATCC 49179 / CCUG 28539 / NCTC 12436 / CS1</strain>
    </source>
</reference>
<dbReference type="GeneID" id="36134802"/>
<dbReference type="AlphaFoldDB" id="E7ABK2"/>
<evidence type="ECO:0000313" key="2">
    <source>
        <dbReference type="Proteomes" id="UP000007934"/>
    </source>
</evidence>
<accession>E7ABK2</accession>
<dbReference type="OrthoDB" id="5362810at2"/>
<organism evidence="1 2">
    <name type="scientific">Helicobacter felis (strain ATCC 49179 / CCUG 28539 / NCTC 12436 / CS1)</name>
    <dbReference type="NCBI Taxonomy" id="936155"/>
    <lineage>
        <taxon>Bacteria</taxon>
        <taxon>Pseudomonadati</taxon>
        <taxon>Campylobacterota</taxon>
        <taxon>Epsilonproteobacteria</taxon>
        <taxon>Campylobacterales</taxon>
        <taxon>Helicobacteraceae</taxon>
        <taxon>Helicobacter</taxon>
    </lineage>
</organism>
<evidence type="ECO:0000313" key="1">
    <source>
        <dbReference type="EMBL" id="CBY83707.1"/>
    </source>
</evidence>
<gene>
    <name evidence="1" type="ordered locus">Hfelis_16230</name>
</gene>
<keyword evidence="2" id="KW-1185">Reference proteome</keyword>